<keyword evidence="2" id="KW-0732">Signal</keyword>
<evidence type="ECO:0000256" key="2">
    <source>
        <dbReference type="SAM" id="SignalP"/>
    </source>
</evidence>
<evidence type="ECO:0000313" key="3">
    <source>
        <dbReference type="EMBL" id="TXB67577.1"/>
    </source>
</evidence>
<reference evidence="3 4" key="1">
    <citation type="submission" date="2019-08" db="EMBL/GenBank/DDBJ databases">
        <title>Genome of Phaeodactylibacter luteus.</title>
        <authorList>
            <person name="Bowman J.P."/>
        </authorList>
    </citation>
    <scope>NUCLEOTIDE SEQUENCE [LARGE SCALE GENOMIC DNA]</scope>
    <source>
        <strain evidence="3 4">KCTC 42180</strain>
    </source>
</reference>
<dbReference type="AlphaFoldDB" id="A0A5C6RZQ1"/>
<name>A0A5C6RZQ1_9BACT</name>
<dbReference type="Proteomes" id="UP000321580">
    <property type="component" value="Unassembled WGS sequence"/>
</dbReference>
<accession>A0A5C6RZQ1</accession>
<feature type="coiled-coil region" evidence="1">
    <location>
        <begin position="145"/>
        <end position="228"/>
    </location>
</feature>
<evidence type="ECO:0000313" key="4">
    <source>
        <dbReference type="Proteomes" id="UP000321580"/>
    </source>
</evidence>
<dbReference type="OrthoDB" id="1493166at2"/>
<feature type="chain" id="PRO_5022725390" evidence="2">
    <location>
        <begin position="22"/>
        <end position="229"/>
    </location>
</feature>
<organism evidence="3 4">
    <name type="scientific">Phaeodactylibacter luteus</name>
    <dbReference type="NCBI Taxonomy" id="1564516"/>
    <lineage>
        <taxon>Bacteria</taxon>
        <taxon>Pseudomonadati</taxon>
        <taxon>Bacteroidota</taxon>
        <taxon>Saprospiria</taxon>
        <taxon>Saprospirales</taxon>
        <taxon>Haliscomenobacteraceae</taxon>
        <taxon>Phaeodactylibacter</taxon>
    </lineage>
</organism>
<protein>
    <submittedName>
        <fullName evidence="3">Uncharacterized protein</fullName>
    </submittedName>
</protein>
<proteinExistence type="predicted"/>
<comment type="caution">
    <text evidence="3">The sequence shown here is derived from an EMBL/GenBank/DDBJ whole genome shotgun (WGS) entry which is preliminary data.</text>
</comment>
<dbReference type="EMBL" id="VOOR01000006">
    <property type="protein sequence ID" value="TXB67577.1"/>
    <property type="molecule type" value="Genomic_DNA"/>
</dbReference>
<dbReference type="RefSeq" id="WP_147166158.1">
    <property type="nucleotide sequence ID" value="NZ_VOOR01000006.1"/>
</dbReference>
<keyword evidence="4" id="KW-1185">Reference proteome</keyword>
<evidence type="ECO:0000256" key="1">
    <source>
        <dbReference type="SAM" id="Coils"/>
    </source>
</evidence>
<gene>
    <name evidence="3" type="ORF">FRY97_04070</name>
</gene>
<feature type="signal peptide" evidence="2">
    <location>
        <begin position="1"/>
        <end position="21"/>
    </location>
</feature>
<sequence length="229" mass="25529">MNTNAFAMLFILWGLSPALFAQTAFSEEPRPMSQGAEPSFLLDFRIGQAEDIADLWADYQKGFKAKKPKLNKETGEYLTDNARIETISNNTIDIYATISPKGEAMGAVVTVWFNLGGAYLSSERHPDRMPGAYAWLEGFRNKVMYEYAEEVLDNQEDLLKELEKGLSDLKKEEEKAKENVADLEAELAEAKKAAQAAAQAVAGKKAEVSKQEQQVQLAKEKVNSIKKKQ</sequence>
<keyword evidence="1" id="KW-0175">Coiled coil</keyword>